<evidence type="ECO:0000313" key="1">
    <source>
        <dbReference type="EMBL" id="WED42201.1"/>
    </source>
</evidence>
<sequence>MDYNQTLQLSDTKQILFNIVRSRYLESNYFLKISNITGQYAIGVNAVGNGSWFSDNLLYRSQTLQSELAAGYRDAPTISYIPLESSGFVKLVLQPITLNELYLMSYGDTKEISALMRLVIKRMGNVLNVGDATFPDSTIIPQYKDFSRIIYLIRSLRLKNQIGFYYVNHKKDKHYSFYLTPEGLHSSEAREIRKLLHIPGQPQELILTETFPPAQSNAVFIQTRSVLGIISMLSHSVVVPEEHKRKGWVEITRDRGSREFDWSKVLSSMMTVCSSKQAPKDAYVSVYYKDYYFYVKNSDRRSKLTLSIIQQFISMKGTYNPQEAPQLTLPLTN</sequence>
<evidence type="ECO:0000313" key="2">
    <source>
        <dbReference type="Proteomes" id="UP001222087"/>
    </source>
</evidence>
<dbReference type="Proteomes" id="UP001222087">
    <property type="component" value="Chromosome"/>
</dbReference>
<dbReference type="EMBL" id="CP119078">
    <property type="protein sequence ID" value="WED42201.1"/>
    <property type="molecule type" value="Genomic_DNA"/>
</dbReference>
<protein>
    <submittedName>
        <fullName evidence="1">Uncharacterized protein</fullName>
    </submittedName>
</protein>
<reference evidence="1 2" key="1">
    <citation type="submission" date="2023-02" db="EMBL/GenBank/DDBJ databases">
        <title>Genome Sequence of L. cardiaca H63T.</title>
        <authorList>
            <person name="Lopez A.E."/>
            <person name="Cianciotto N.P."/>
        </authorList>
    </citation>
    <scope>NUCLEOTIDE SEQUENCE [LARGE SCALE GENOMIC DNA]</scope>
    <source>
        <strain evidence="1 2">H63</strain>
    </source>
</reference>
<proteinExistence type="predicted"/>
<name>A0ABY8ASD1_9GAMM</name>
<organism evidence="1 2">
    <name type="scientific">Legionella cardiaca</name>
    <dbReference type="NCBI Taxonomy" id="1071983"/>
    <lineage>
        <taxon>Bacteria</taxon>
        <taxon>Pseudomonadati</taxon>
        <taxon>Pseudomonadota</taxon>
        <taxon>Gammaproteobacteria</taxon>
        <taxon>Legionellales</taxon>
        <taxon>Legionellaceae</taxon>
        <taxon>Legionella</taxon>
    </lineage>
</organism>
<accession>A0ABY8ASD1</accession>
<dbReference type="RefSeq" id="WP_275088026.1">
    <property type="nucleotide sequence ID" value="NZ_CP119078.1"/>
</dbReference>
<keyword evidence="2" id="KW-1185">Reference proteome</keyword>
<gene>
    <name evidence="1" type="ORF">PXX05_09690</name>
</gene>